<keyword evidence="3" id="KW-0732">Signal</keyword>
<sequence>MSTRLLVVKASIIAGFMMLCFSANASDLEKRQSELKSIQSQINQQQSALKTTSKQREKLLSLLRSDEEAIASAAKKVNSTKNSLAQIDTKLTELKQRQDELETLKVSQQQTLSKQLSSAYLAGNHDYTKMMLNQQSPATIERMLAYYQYLNKARMKSINELKQTLTELDEIKVSQTSKQKQLTKLVAEQQVQAKRLSQEQDQRQRTITELQRTLNSKGAELEQLQIEEASLKRVVEQALRAMKDNPSMEGFGKQSGKLKWPTKGRVSASFGSQRSGQVVWKGTMLSAPEGQNIRAVSGGKVIYADWLRGFGLVMVIDHGKGYMSLYGHAQTLLKSPGDMVKSGEAIALVGRSGGQSEAGLYFEIRHKGQAVDPAKYCR</sequence>
<accession>A0A9X3AVX1</accession>
<evidence type="ECO:0000313" key="6">
    <source>
        <dbReference type="Proteomes" id="UP001155604"/>
    </source>
</evidence>
<dbReference type="InterPro" id="IPR011055">
    <property type="entry name" value="Dup_hybrid_motif"/>
</dbReference>
<dbReference type="InterPro" id="IPR050570">
    <property type="entry name" value="Cell_wall_metabolism_enzyme"/>
</dbReference>
<proteinExistence type="predicted"/>
<dbReference type="EMBL" id="JAMTCC010000065">
    <property type="protein sequence ID" value="MCT7947942.1"/>
    <property type="molecule type" value="Genomic_DNA"/>
</dbReference>
<dbReference type="CDD" id="cd12797">
    <property type="entry name" value="M23_peptidase"/>
    <property type="match status" value="1"/>
</dbReference>
<feature type="chain" id="PRO_5040987419" evidence="3">
    <location>
        <begin position="26"/>
        <end position="378"/>
    </location>
</feature>
<comment type="caution">
    <text evidence="5">The sequence shown here is derived from an EMBL/GenBank/DDBJ whole genome shotgun (WGS) entry which is preliminary data.</text>
</comment>
<dbReference type="GeneID" id="11770416"/>
<dbReference type="PANTHER" id="PTHR21666">
    <property type="entry name" value="PEPTIDASE-RELATED"/>
    <property type="match status" value="1"/>
</dbReference>
<evidence type="ECO:0000313" key="5">
    <source>
        <dbReference type="EMBL" id="MCT7947942.1"/>
    </source>
</evidence>
<feature type="coiled-coil region" evidence="1">
    <location>
        <begin position="179"/>
        <end position="241"/>
    </location>
</feature>
<evidence type="ECO:0000256" key="3">
    <source>
        <dbReference type="SAM" id="SignalP"/>
    </source>
</evidence>
<dbReference type="Gene3D" id="6.10.250.3150">
    <property type="match status" value="1"/>
</dbReference>
<feature type="region of interest" description="Disordered" evidence="2">
    <location>
        <begin position="245"/>
        <end position="269"/>
    </location>
</feature>
<dbReference type="PANTHER" id="PTHR21666:SF270">
    <property type="entry name" value="MUREIN HYDROLASE ACTIVATOR ENVC"/>
    <property type="match status" value="1"/>
</dbReference>
<evidence type="ECO:0000259" key="4">
    <source>
        <dbReference type="Pfam" id="PF01551"/>
    </source>
</evidence>
<dbReference type="GO" id="GO:0004222">
    <property type="term" value="F:metalloendopeptidase activity"/>
    <property type="evidence" value="ECO:0007669"/>
    <property type="project" value="TreeGrafter"/>
</dbReference>
<feature type="signal peptide" evidence="3">
    <location>
        <begin position="1"/>
        <end position="25"/>
    </location>
</feature>
<dbReference type="InterPro" id="IPR016047">
    <property type="entry name" value="M23ase_b-sheet_dom"/>
</dbReference>
<name>A0A9X3AVX1_9GAMM</name>
<feature type="coiled-coil region" evidence="1">
    <location>
        <begin position="28"/>
        <end position="111"/>
    </location>
</feature>
<reference evidence="5" key="1">
    <citation type="journal article" date="2023" name="Int. J. Syst. Evol. Microbiol.">
        <title>&lt;i&gt;Shewanella septentrionalis&lt;/i&gt; sp. nov. and &lt;i&gt;Shewanella holmiensis&lt;/i&gt; sp. nov., isolated from Baltic Sea water and sediments.</title>
        <authorList>
            <person name="Martin-Rodriguez A.J."/>
            <person name="Thorell K."/>
            <person name="Joffre E."/>
            <person name="Jensie-Markopoulos S."/>
            <person name="Moore E.R.B."/>
            <person name="Sjoling A."/>
        </authorList>
    </citation>
    <scope>NUCLEOTIDE SEQUENCE</scope>
    <source>
        <strain evidence="5">SP1W3</strain>
    </source>
</reference>
<dbReference type="AlphaFoldDB" id="A0A9X3AVX1"/>
<feature type="domain" description="M23ase beta-sheet core" evidence="4">
    <location>
        <begin position="280"/>
        <end position="373"/>
    </location>
</feature>
<evidence type="ECO:0000256" key="1">
    <source>
        <dbReference type="SAM" id="Coils"/>
    </source>
</evidence>
<gene>
    <name evidence="5" type="ORF">NE536_21585</name>
</gene>
<dbReference type="Gene3D" id="2.70.70.10">
    <property type="entry name" value="Glucose Permease (Domain IIA)"/>
    <property type="match status" value="1"/>
</dbReference>
<dbReference type="Proteomes" id="UP001155604">
    <property type="component" value="Unassembled WGS sequence"/>
</dbReference>
<protein>
    <submittedName>
        <fullName evidence="5">Peptidoglycan DD-metalloendopeptidase family protein</fullName>
    </submittedName>
</protein>
<dbReference type="RefSeq" id="WP_014357870.1">
    <property type="nucleotide sequence ID" value="NZ_JAMTCC010000065.1"/>
</dbReference>
<keyword evidence="1" id="KW-0175">Coiled coil</keyword>
<organism evidence="5 6">
    <name type="scientific">Shewanella septentrionalis</name>
    <dbReference type="NCBI Taxonomy" id="2952223"/>
    <lineage>
        <taxon>Bacteria</taxon>
        <taxon>Pseudomonadati</taxon>
        <taxon>Pseudomonadota</taxon>
        <taxon>Gammaproteobacteria</taxon>
        <taxon>Alteromonadales</taxon>
        <taxon>Shewanellaceae</taxon>
        <taxon>Shewanella</taxon>
    </lineage>
</organism>
<dbReference type="Pfam" id="PF01551">
    <property type="entry name" value="Peptidase_M23"/>
    <property type="match status" value="1"/>
</dbReference>
<dbReference type="FunFam" id="2.70.70.10:FF:000003">
    <property type="entry name" value="Murein hydrolase activator EnvC"/>
    <property type="match status" value="1"/>
</dbReference>
<dbReference type="SUPFAM" id="SSF51261">
    <property type="entry name" value="Duplicated hybrid motif"/>
    <property type="match status" value="1"/>
</dbReference>
<evidence type="ECO:0000256" key="2">
    <source>
        <dbReference type="SAM" id="MobiDB-lite"/>
    </source>
</evidence>
<keyword evidence="6" id="KW-1185">Reference proteome</keyword>